<dbReference type="AlphaFoldDB" id="A0A146GB61"/>
<evidence type="ECO:0000256" key="1">
    <source>
        <dbReference type="ARBA" id="ARBA00010528"/>
    </source>
</evidence>
<accession>A0A146GB61</accession>
<dbReference type="PANTHER" id="PTHR10746:SF6">
    <property type="entry name" value="LARGE RIBOSOMAL SUBUNIT PROTEIN UL4M"/>
    <property type="match status" value="1"/>
</dbReference>
<comment type="similarity">
    <text evidence="1 5">Belongs to the universal ribosomal protein uL4 family.</text>
</comment>
<comment type="subunit">
    <text evidence="5">Part of the 50S ribosomal subunit.</text>
</comment>
<keyword evidence="5" id="KW-0694">RNA-binding</keyword>
<evidence type="ECO:0000256" key="2">
    <source>
        <dbReference type="ARBA" id="ARBA00022980"/>
    </source>
</evidence>
<evidence type="ECO:0000256" key="3">
    <source>
        <dbReference type="ARBA" id="ARBA00023274"/>
    </source>
</evidence>
<proteinExistence type="inferred from homology"/>
<dbReference type="OrthoDB" id="9803201at2"/>
<keyword evidence="5" id="KW-0699">rRNA-binding</keyword>
<gene>
    <name evidence="5" type="primary">rplD</name>
    <name evidence="6" type="ORF">TSACC_23303</name>
</gene>
<dbReference type="FunCoup" id="A0A146GB61">
    <property type="interactions" value="657"/>
</dbReference>
<dbReference type="GO" id="GO:0003735">
    <property type="term" value="F:structural constituent of ribosome"/>
    <property type="evidence" value="ECO:0007669"/>
    <property type="project" value="InterPro"/>
</dbReference>
<dbReference type="RefSeq" id="WP_075080465.1">
    <property type="nucleotide sequence ID" value="NZ_BDCO01000002.1"/>
</dbReference>
<dbReference type="InterPro" id="IPR002136">
    <property type="entry name" value="Ribosomal_uL4"/>
</dbReference>
<dbReference type="GO" id="GO:0019843">
    <property type="term" value="F:rRNA binding"/>
    <property type="evidence" value="ECO:0007669"/>
    <property type="project" value="UniProtKB-UniRule"/>
</dbReference>
<dbReference type="Proteomes" id="UP000076023">
    <property type="component" value="Unassembled WGS sequence"/>
</dbReference>
<evidence type="ECO:0000256" key="4">
    <source>
        <dbReference type="ARBA" id="ARBA00035244"/>
    </source>
</evidence>
<organism evidence="6 7">
    <name type="scientific">Terrimicrobium sacchariphilum</name>
    <dbReference type="NCBI Taxonomy" id="690879"/>
    <lineage>
        <taxon>Bacteria</taxon>
        <taxon>Pseudomonadati</taxon>
        <taxon>Verrucomicrobiota</taxon>
        <taxon>Terrimicrobiia</taxon>
        <taxon>Terrimicrobiales</taxon>
        <taxon>Terrimicrobiaceae</taxon>
        <taxon>Terrimicrobium</taxon>
    </lineage>
</organism>
<dbReference type="InterPro" id="IPR023574">
    <property type="entry name" value="Ribosomal_uL4_dom_sf"/>
</dbReference>
<protein>
    <recommendedName>
        <fullName evidence="4 5">Large ribosomal subunit protein uL4</fullName>
    </recommendedName>
</protein>
<dbReference type="Gene3D" id="3.40.1370.10">
    <property type="match status" value="1"/>
</dbReference>
<dbReference type="GO" id="GO:1990904">
    <property type="term" value="C:ribonucleoprotein complex"/>
    <property type="evidence" value="ECO:0007669"/>
    <property type="project" value="UniProtKB-KW"/>
</dbReference>
<sequence>MSATVFTAEEAKKANIELITEEAKGRQAVHDVVVAMRANRRRGTASTKTKADVALSGAKPWRQKGTGRARAGYKSSPVWVGGGVAFGPHPRDYSKKTPKKVKVLAFRKALSERILAGDVLVTDAFVVAEPKTKKFLALVAESAKDARKTLVIGNGFDENTFLAARNVRTAQLVRALDVNTEQLLAFDKIIVTKEALTTLSERLA</sequence>
<dbReference type="HAMAP" id="MF_01328_B">
    <property type="entry name" value="Ribosomal_uL4_B"/>
    <property type="match status" value="1"/>
</dbReference>
<dbReference type="EMBL" id="BDCO01000002">
    <property type="protein sequence ID" value="GAT34869.1"/>
    <property type="molecule type" value="Genomic_DNA"/>
</dbReference>
<comment type="function">
    <text evidence="5">Forms part of the polypeptide exit tunnel.</text>
</comment>
<dbReference type="PANTHER" id="PTHR10746">
    <property type="entry name" value="50S RIBOSOMAL PROTEIN L4"/>
    <property type="match status" value="1"/>
</dbReference>
<reference evidence="7" key="1">
    <citation type="journal article" date="2017" name="Genome Announc.">
        <title>Draft Genome Sequence of Terrimicrobium sacchariphilum NM-5T, a Facultative Anaerobic Soil Bacterium of the Class Spartobacteria.</title>
        <authorList>
            <person name="Qiu Y.L."/>
            <person name="Tourlousse D.M."/>
            <person name="Matsuura N."/>
            <person name="Ohashi A."/>
            <person name="Sekiguchi Y."/>
        </authorList>
    </citation>
    <scope>NUCLEOTIDE SEQUENCE [LARGE SCALE GENOMIC DNA]</scope>
    <source>
        <strain evidence="7">NM-5</strain>
    </source>
</reference>
<dbReference type="SUPFAM" id="SSF52166">
    <property type="entry name" value="Ribosomal protein L4"/>
    <property type="match status" value="1"/>
</dbReference>
<keyword evidence="7" id="KW-1185">Reference proteome</keyword>
<dbReference type="InParanoid" id="A0A146GB61"/>
<evidence type="ECO:0000313" key="7">
    <source>
        <dbReference type="Proteomes" id="UP000076023"/>
    </source>
</evidence>
<dbReference type="InterPro" id="IPR013005">
    <property type="entry name" value="Ribosomal_uL4-like"/>
</dbReference>
<dbReference type="GO" id="GO:0005840">
    <property type="term" value="C:ribosome"/>
    <property type="evidence" value="ECO:0007669"/>
    <property type="project" value="UniProtKB-KW"/>
</dbReference>
<dbReference type="GO" id="GO:0006412">
    <property type="term" value="P:translation"/>
    <property type="evidence" value="ECO:0007669"/>
    <property type="project" value="UniProtKB-UniRule"/>
</dbReference>
<comment type="function">
    <text evidence="5">One of the primary rRNA binding proteins, this protein initially binds near the 5'-end of the 23S rRNA. It is important during the early stages of 50S assembly. It makes multiple contacts with different domains of the 23S rRNA in the assembled 50S subunit and ribosome.</text>
</comment>
<keyword evidence="3 5" id="KW-0687">Ribonucleoprotein</keyword>
<comment type="caution">
    <text evidence="6">The sequence shown here is derived from an EMBL/GenBank/DDBJ whole genome shotgun (WGS) entry which is preliminary data.</text>
</comment>
<evidence type="ECO:0000313" key="6">
    <source>
        <dbReference type="EMBL" id="GAT34869.1"/>
    </source>
</evidence>
<dbReference type="Pfam" id="PF00573">
    <property type="entry name" value="Ribosomal_L4"/>
    <property type="match status" value="1"/>
</dbReference>
<keyword evidence="2 5" id="KW-0689">Ribosomal protein</keyword>
<dbReference type="STRING" id="690879.TSACC_23303"/>
<dbReference type="NCBIfam" id="TIGR03953">
    <property type="entry name" value="rplD_bact"/>
    <property type="match status" value="1"/>
</dbReference>
<name>A0A146GB61_TERSA</name>
<evidence type="ECO:0000256" key="5">
    <source>
        <dbReference type="HAMAP-Rule" id="MF_01328"/>
    </source>
</evidence>